<reference evidence="2" key="1">
    <citation type="journal article" date="2022" name="Int. J. Mol. Sci.">
        <title>Draft Genome of Tanacetum Coccineum: Genomic Comparison of Closely Related Tanacetum-Family Plants.</title>
        <authorList>
            <person name="Yamashiro T."/>
            <person name="Shiraishi A."/>
            <person name="Nakayama K."/>
            <person name="Satake H."/>
        </authorList>
    </citation>
    <scope>NUCLEOTIDE SEQUENCE</scope>
</reference>
<evidence type="ECO:0000313" key="3">
    <source>
        <dbReference type="Proteomes" id="UP001151760"/>
    </source>
</evidence>
<keyword evidence="3" id="KW-1185">Reference proteome</keyword>
<evidence type="ECO:0000256" key="1">
    <source>
        <dbReference type="SAM" id="MobiDB-lite"/>
    </source>
</evidence>
<accession>A0ABQ5ENK3</accession>
<comment type="caution">
    <text evidence="2">The sequence shown here is derived from an EMBL/GenBank/DDBJ whole genome shotgun (WGS) entry which is preliminary data.</text>
</comment>
<name>A0ABQ5ENK3_9ASTR</name>
<sequence>MKLDQFTQFRFHSLTEEEGWIRIKEYVQYQDDLWDEPSPFMNISSISEAMQPTLKGRLKRACKGPHEADECEQNNPSEQVCLSGGDIYNDPSLLRFYQNDDTAPWGNNKRKEKEEDGPNGLLELSLKMSLPPLPALLSEEISHKRDRRRACPTS</sequence>
<feature type="region of interest" description="Disordered" evidence="1">
    <location>
        <begin position="99"/>
        <end position="125"/>
    </location>
</feature>
<gene>
    <name evidence="2" type="ORF">Tco_0978499</name>
</gene>
<protein>
    <submittedName>
        <fullName evidence="2">Uncharacterized protein</fullName>
    </submittedName>
</protein>
<evidence type="ECO:0000313" key="2">
    <source>
        <dbReference type="EMBL" id="GJT52342.1"/>
    </source>
</evidence>
<dbReference type="EMBL" id="BQNB010016487">
    <property type="protein sequence ID" value="GJT52342.1"/>
    <property type="molecule type" value="Genomic_DNA"/>
</dbReference>
<dbReference type="Proteomes" id="UP001151760">
    <property type="component" value="Unassembled WGS sequence"/>
</dbReference>
<organism evidence="2 3">
    <name type="scientific">Tanacetum coccineum</name>
    <dbReference type="NCBI Taxonomy" id="301880"/>
    <lineage>
        <taxon>Eukaryota</taxon>
        <taxon>Viridiplantae</taxon>
        <taxon>Streptophyta</taxon>
        <taxon>Embryophyta</taxon>
        <taxon>Tracheophyta</taxon>
        <taxon>Spermatophyta</taxon>
        <taxon>Magnoliopsida</taxon>
        <taxon>eudicotyledons</taxon>
        <taxon>Gunneridae</taxon>
        <taxon>Pentapetalae</taxon>
        <taxon>asterids</taxon>
        <taxon>campanulids</taxon>
        <taxon>Asterales</taxon>
        <taxon>Asteraceae</taxon>
        <taxon>Asteroideae</taxon>
        <taxon>Anthemideae</taxon>
        <taxon>Anthemidinae</taxon>
        <taxon>Tanacetum</taxon>
    </lineage>
</organism>
<reference evidence="2" key="2">
    <citation type="submission" date="2022-01" db="EMBL/GenBank/DDBJ databases">
        <authorList>
            <person name="Yamashiro T."/>
            <person name="Shiraishi A."/>
            <person name="Satake H."/>
            <person name="Nakayama K."/>
        </authorList>
    </citation>
    <scope>NUCLEOTIDE SEQUENCE</scope>
</reference>
<proteinExistence type="predicted"/>